<evidence type="ECO:0000313" key="2">
    <source>
        <dbReference type="Proteomes" id="UP000237271"/>
    </source>
</evidence>
<evidence type="ECO:0000313" key="1">
    <source>
        <dbReference type="EMBL" id="POM59081.1"/>
    </source>
</evidence>
<comment type="caution">
    <text evidence="1">The sequence shown here is derived from an EMBL/GenBank/DDBJ whole genome shotgun (WGS) entry which is preliminary data.</text>
</comment>
<organism evidence="1 2">
    <name type="scientific">Phytophthora palmivora</name>
    <dbReference type="NCBI Taxonomy" id="4796"/>
    <lineage>
        <taxon>Eukaryota</taxon>
        <taxon>Sar</taxon>
        <taxon>Stramenopiles</taxon>
        <taxon>Oomycota</taxon>
        <taxon>Peronosporomycetes</taxon>
        <taxon>Peronosporales</taxon>
        <taxon>Peronosporaceae</taxon>
        <taxon>Phytophthora</taxon>
    </lineage>
</organism>
<reference evidence="1 2" key="1">
    <citation type="journal article" date="2017" name="Genome Biol. Evol.">
        <title>Phytophthora megakarya and P. palmivora, closely related causal agents of cacao black pod rot, underwent increases in genome sizes and gene numbers by different mechanisms.</title>
        <authorList>
            <person name="Ali S.S."/>
            <person name="Shao J."/>
            <person name="Lary D.J."/>
            <person name="Kronmiller B."/>
            <person name="Shen D."/>
            <person name="Strem M.D."/>
            <person name="Amoako-Attah I."/>
            <person name="Akrofi A.Y."/>
            <person name="Begoude B.A."/>
            <person name="Ten Hoopen G.M."/>
            <person name="Coulibaly K."/>
            <person name="Kebe B.I."/>
            <person name="Melnick R.L."/>
            <person name="Guiltinan M.J."/>
            <person name="Tyler B.M."/>
            <person name="Meinhardt L.W."/>
            <person name="Bailey B.A."/>
        </authorList>
    </citation>
    <scope>NUCLEOTIDE SEQUENCE [LARGE SCALE GENOMIC DNA]</scope>
    <source>
        <strain evidence="2">sbr112.9</strain>
    </source>
</reference>
<gene>
    <name evidence="1" type="ORF">PHPALM_36188</name>
</gene>
<dbReference type="EMBL" id="NCKW01020110">
    <property type="protein sequence ID" value="POM59081.1"/>
    <property type="molecule type" value="Genomic_DNA"/>
</dbReference>
<sequence length="161" mass="17852">MVIEFCQGLITDFWVSSVLERCPWYPVASLIDAFDKQREWCISPGTVPIAGGTEVLSGLEVMEVNKATLKAFNADFGEGTAVVIRLSQTYGHTIIEDNAIASVLAQLNSLLSNRMNRTKIYALCWNDQNSKVITSNRGITLPGSDSVRVRRRCVIENGEIR</sequence>
<protein>
    <submittedName>
        <fullName evidence="1">Uncharacterized protein</fullName>
    </submittedName>
</protein>
<keyword evidence="2" id="KW-1185">Reference proteome</keyword>
<dbReference type="OrthoDB" id="88674at2759"/>
<dbReference type="Proteomes" id="UP000237271">
    <property type="component" value="Unassembled WGS sequence"/>
</dbReference>
<proteinExistence type="predicted"/>
<dbReference type="AlphaFoldDB" id="A0A2P4X0L8"/>
<accession>A0A2P4X0L8</accession>
<name>A0A2P4X0L8_9STRA</name>